<dbReference type="SMART" id="SM00054">
    <property type="entry name" value="EFh"/>
    <property type="match status" value="4"/>
</dbReference>
<dbReference type="SUPFAM" id="SSF47473">
    <property type="entry name" value="EF-hand"/>
    <property type="match status" value="1"/>
</dbReference>
<evidence type="ECO:0000313" key="5">
    <source>
        <dbReference type="Proteomes" id="UP000030693"/>
    </source>
</evidence>
<accession>A0A058Z9I2</accession>
<evidence type="ECO:0000256" key="2">
    <source>
        <dbReference type="ARBA" id="ARBA00022837"/>
    </source>
</evidence>
<evidence type="ECO:0000313" key="4">
    <source>
        <dbReference type="EMBL" id="KCV70930.1"/>
    </source>
</evidence>
<keyword evidence="1" id="KW-0677">Repeat</keyword>
<gene>
    <name evidence="4" type="ORF">H696_01876</name>
</gene>
<sequence length="162" mass="19202">MNIPPLSKRVFHRYDADGSNSIDKFEFQQMALSMGHFMTQTQTDLTFRSIDTSGDGQISYDEFLVWWRQSDRFDQFEKMSPEDEDILKNCVDFFLYFDKDRSGVLSREEFRNLHNTLIERKFYNLTFDKAFAELDQDNSGTVEFNEYISWLVKIGSIRLHSA</sequence>
<feature type="domain" description="EF-hand" evidence="3">
    <location>
        <begin position="85"/>
        <end position="120"/>
    </location>
</feature>
<dbReference type="Gene3D" id="1.10.238.10">
    <property type="entry name" value="EF-hand"/>
    <property type="match status" value="2"/>
</dbReference>
<dbReference type="GeneID" id="20526601"/>
<dbReference type="PROSITE" id="PS50222">
    <property type="entry name" value="EF_HAND_2"/>
    <property type="match status" value="4"/>
</dbReference>
<feature type="domain" description="EF-hand" evidence="3">
    <location>
        <begin position="8"/>
        <end position="37"/>
    </location>
</feature>
<dbReference type="AlphaFoldDB" id="A0A058Z9I2"/>
<dbReference type="RefSeq" id="XP_009494053.1">
    <property type="nucleotide sequence ID" value="XM_009495778.1"/>
</dbReference>
<evidence type="ECO:0000259" key="3">
    <source>
        <dbReference type="PROSITE" id="PS50222"/>
    </source>
</evidence>
<evidence type="ECO:0000256" key="1">
    <source>
        <dbReference type="ARBA" id="ARBA00022737"/>
    </source>
</evidence>
<dbReference type="GO" id="GO:0005509">
    <property type="term" value="F:calcium ion binding"/>
    <property type="evidence" value="ECO:0007669"/>
    <property type="project" value="InterPro"/>
</dbReference>
<dbReference type="InterPro" id="IPR050145">
    <property type="entry name" value="Centrin_CML-like"/>
</dbReference>
<protein>
    <recommendedName>
        <fullName evidence="3">EF-hand domain-containing protein</fullName>
    </recommendedName>
</protein>
<dbReference type="Pfam" id="PF13499">
    <property type="entry name" value="EF-hand_7"/>
    <property type="match status" value="2"/>
</dbReference>
<dbReference type="InterPro" id="IPR018247">
    <property type="entry name" value="EF_Hand_1_Ca_BS"/>
</dbReference>
<dbReference type="OMA" id="FQELINW"/>
<dbReference type="STRING" id="691883.A0A058Z9I2"/>
<keyword evidence="5" id="KW-1185">Reference proteome</keyword>
<feature type="domain" description="EF-hand" evidence="3">
    <location>
        <begin position="122"/>
        <end position="157"/>
    </location>
</feature>
<dbReference type="OrthoDB" id="26525at2759"/>
<dbReference type="eggNOG" id="KOG0027">
    <property type="taxonomic scope" value="Eukaryota"/>
</dbReference>
<dbReference type="Proteomes" id="UP000030693">
    <property type="component" value="Unassembled WGS sequence"/>
</dbReference>
<feature type="domain" description="EF-hand" evidence="3">
    <location>
        <begin position="38"/>
        <end position="73"/>
    </location>
</feature>
<name>A0A058Z9I2_FONAL</name>
<dbReference type="PANTHER" id="PTHR23050">
    <property type="entry name" value="CALCIUM BINDING PROTEIN"/>
    <property type="match status" value="1"/>
</dbReference>
<reference evidence="4" key="1">
    <citation type="submission" date="2013-04" db="EMBL/GenBank/DDBJ databases">
        <title>The Genome Sequence of Fonticula alba ATCC 38817.</title>
        <authorList>
            <consortium name="The Broad Institute Genomics Platform"/>
            <person name="Russ C."/>
            <person name="Cuomo C."/>
            <person name="Burger G."/>
            <person name="Gray M.W."/>
            <person name="Holland P.W.H."/>
            <person name="King N."/>
            <person name="Lang F.B.F."/>
            <person name="Roger A.J."/>
            <person name="Ruiz-Trillo I."/>
            <person name="Brown M."/>
            <person name="Walker B."/>
            <person name="Young S."/>
            <person name="Zeng Q."/>
            <person name="Gargeya S."/>
            <person name="Fitzgerald M."/>
            <person name="Haas B."/>
            <person name="Abouelleil A."/>
            <person name="Allen A.W."/>
            <person name="Alvarado L."/>
            <person name="Arachchi H.M."/>
            <person name="Berlin A.M."/>
            <person name="Chapman S.B."/>
            <person name="Gainer-Dewar J."/>
            <person name="Goldberg J."/>
            <person name="Griggs A."/>
            <person name="Gujja S."/>
            <person name="Hansen M."/>
            <person name="Howarth C."/>
            <person name="Imamovic A."/>
            <person name="Ireland A."/>
            <person name="Larimer J."/>
            <person name="McCowan C."/>
            <person name="Murphy C."/>
            <person name="Pearson M."/>
            <person name="Poon T.W."/>
            <person name="Priest M."/>
            <person name="Roberts A."/>
            <person name="Saif S."/>
            <person name="Shea T."/>
            <person name="Sisk P."/>
            <person name="Sykes S."/>
            <person name="Wortman J."/>
            <person name="Nusbaum C."/>
            <person name="Birren B."/>
        </authorList>
    </citation>
    <scope>NUCLEOTIDE SEQUENCE [LARGE SCALE GENOMIC DNA]</scope>
    <source>
        <strain evidence="4">ATCC 38817</strain>
    </source>
</reference>
<dbReference type="InterPro" id="IPR011992">
    <property type="entry name" value="EF-hand-dom_pair"/>
</dbReference>
<keyword evidence="2" id="KW-0106">Calcium</keyword>
<dbReference type="EMBL" id="KB932203">
    <property type="protein sequence ID" value="KCV70930.1"/>
    <property type="molecule type" value="Genomic_DNA"/>
</dbReference>
<dbReference type="PROSITE" id="PS00018">
    <property type="entry name" value="EF_HAND_1"/>
    <property type="match status" value="4"/>
</dbReference>
<dbReference type="InterPro" id="IPR002048">
    <property type="entry name" value="EF_hand_dom"/>
</dbReference>
<organism evidence="4">
    <name type="scientific">Fonticula alba</name>
    <name type="common">Slime mold</name>
    <dbReference type="NCBI Taxonomy" id="691883"/>
    <lineage>
        <taxon>Eukaryota</taxon>
        <taxon>Rotosphaerida</taxon>
        <taxon>Fonticulaceae</taxon>
        <taxon>Fonticula</taxon>
    </lineage>
</organism>
<proteinExistence type="predicted"/>